<accession>A0A2T1GCN8</accession>
<evidence type="ECO:0000313" key="3">
    <source>
        <dbReference type="Proteomes" id="UP000238937"/>
    </source>
</evidence>
<dbReference type="EMBL" id="PVWO01000204">
    <property type="protein sequence ID" value="PSB55180.1"/>
    <property type="molecule type" value="Genomic_DNA"/>
</dbReference>
<sequence length="70" mass="7862">MIWAIAARGSGRESSNVRQVENPSAEYSHRTKRGDISLIADSVAYDFLVYVKIFRTLRDNKLAGTDNACR</sequence>
<feature type="compositionally biased region" description="Polar residues" evidence="1">
    <location>
        <begin position="12"/>
        <end position="22"/>
    </location>
</feature>
<comment type="caution">
    <text evidence="2">The sequence shown here is derived from an EMBL/GenBank/DDBJ whole genome shotgun (WGS) entry which is preliminary data.</text>
</comment>
<evidence type="ECO:0000256" key="1">
    <source>
        <dbReference type="SAM" id="MobiDB-lite"/>
    </source>
</evidence>
<proteinExistence type="predicted"/>
<name>A0A2T1GCN8_9CYAN</name>
<protein>
    <submittedName>
        <fullName evidence="2">Uncharacterized protein</fullName>
    </submittedName>
</protein>
<dbReference type="AlphaFoldDB" id="A0A2T1GCN8"/>
<feature type="region of interest" description="Disordered" evidence="1">
    <location>
        <begin position="6"/>
        <end position="26"/>
    </location>
</feature>
<organism evidence="2 3">
    <name type="scientific">Chamaesiphon polymorphus CCALA 037</name>
    <dbReference type="NCBI Taxonomy" id="2107692"/>
    <lineage>
        <taxon>Bacteria</taxon>
        <taxon>Bacillati</taxon>
        <taxon>Cyanobacteriota</taxon>
        <taxon>Cyanophyceae</taxon>
        <taxon>Gomontiellales</taxon>
        <taxon>Chamaesiphonaceae</taxon>
        <taxon>Chamaesiphon</taxon>
    </lineage>
</organism>
<evidence type="ECO:0000313" key="2">
    <source>
        <dbReference type="EMBL" id="PSB55180.1"/>
    </source>
</evidence>
<gene>
    <name evidence="2" type="ORF">C7B77_15820</name>
</gene>
<reference evidence="2 3" key="1">
    <citation type="submission" date="2018-03" db="EMBL/GenBank/DDBJ databases">
        <title>The ancient ancestry and fast evolution of plastids.</title>
        <authorList>
            <person name="Moore K.R."/>
            <person name="Magnabosco C."/>
            <person name="Momper L."/>
            <person name="Gold D.A."/>
            <person name="Bosak T."/>
            <person name="Fournier G.P."/>
        </authorList>
    </citation>
    <scope>NUCLEOTIDE SEQUENCE [LARGE SCALE GENOMIC DNA]</scope>
    <source>
        <strain evidence="2 3">CCALA 037</strain>
    </source>
</reference>
<keyword evidence="3" id="KW-1185">Reference proteome</keyword>
<dbReference type="Proteomes" id="UP000238937">
    <property type="component" value="Unassembled WGS sequence"/>
</dbReference>